<dbReference type="SUPFAM" id="SSF51161">
    <property type="entry name" value="Trimeric LpxA-like enzymes"/>
    <property type="match status" value="1"/>
</dbReference>
<comment type="caution">
    <text evidence="1">The sequence shown here is derived from an EMBL/GenBank/DDBJ whole genome shotgun (WGS) entry which is preliminary data.</text>
</comment>
<gene>
    <name evidence="1" type="ORF">HII17_18150</name>
</gene>
<dbReference type="AlphaFoldDB" id="A0A7Y0LFN8"/>
<protein>
    <submittedName>
        <fullName evidence="1">Gamma carbonic anhydrase family protein</fullName>
    </submittedName>
</protein>
<dbReference type="Pfam" id="PF00132">
    <property type="entry name" value="Hexapep"/>
    <property type="match status" value="1"/>
</dbReference>
<organism evidence="1 2">
    <name type="scientific">Thalassotalea algicola</name>
    <dbReference type="NCBI Taxonomy" id="2716224"/>
    <lineage>
        <taxon>Bacteria</taxon>
        <taxon>Pseudomonadati</taxon>
        <taxon>Pseudomonadota</taxon>
        <taxon>Gammaproteobacteria</taxon>
        <taxon>Alteromonadales</taxon>
        <taxon>Colwelliaceae</taxon>
        <taxon>Thalassotalea</taxon>
    </lineage>
</organism>
<dbReference type="Proteomes" id="UP000568664">
    <property type="component" value="Unassembled WGS sequence"/>
</dbReference>
<evidence type="ECO:0000313" key="2">
    <source>
        <dbReference type="Proteomes" id="UP000568664"/>
    </source>
</evidence>
<name>A0A7Y0LFN8_9GAMM</name>
<evidence type="ECO:0000313" key="1">
    <source>
        <dbReference type="EMBL" id="NMP33473.1"/>
    </source>
</evidence>
<dbReference type="PANTHER" id="PTHR13061">
    <property type="entry name" value="DYNACTIN SUBUNIT P25"/>
    <property type="match status" value="1"/>
</dbReference>
<dbReference type="Gene3D" id="2.160.10.10">
    <property type="entry name" value="Hexapeptide repeat proteins"/>
    <property type="match status" value="1"/>
</dbReference>
<sequence>MRYQLNKLIPDIHPSCFIAPNSAVIGNVVLAENVSIWFNVVMRGDMDEIKIAKDTNIQDGSVLHVDKGIPIDIGEGVTIGHKVMLHGCSIGDNTLIGMNAVVLNGAKIGKNCIIGANSLVTENMEVPDGHLALGSPAKVVKPLDEKTHDLLRKSADHYVHNGQHYVKHLTALD</sequence>
<accession>A0A7Y0LFN8</accession>
<reference evidence="1 2" key="1">
    <citation type="submission" date="2020-04" db="EMBL/GenBank/DDBJ databases">
        <title>Thalassotalea sp. M1531, isolated from the surface of marine red alga.</title>
        <authorList>
            <person name="Pang L."/>
            <person name="Lu D.-C."/>
        </authorList>
    </citation>
    <scope>NUCLEOTIDE SEQUENCE [LARGE SCALE GENOMIC DNA]</scope>
    <source>
        <strain evidence="1 2">M1531</strain>
    </source>
</reference>
<dbReference type="CDD" id="cd04645">
    <property type="entry name" value="LbH_gamma_CA_like"/>
    <property type="match status" value="1"/>
</dbReference>
<dbReference type="PANTHER" id="PTHR13061:SF29">
    <property type="entry name" value="GAMMA CARBONIC ANHYDRASE-LIKE 1, MITOCHONDRIAL-RELATED"/>
    <property type="match status" value="1"/>
</dbReference>
<dbReference type="InterPro" id="IPR011004">
    <property type="entry name" value="Trimer_LpxA-like_sf"/>
</dbReference>
<dbReference type="InterPro" id="IPR001451">
    <property type="entry name" value="Hexapep"/>
</dbReference>
<keyword evidence="2" id="KW-1185">Reference proteome</keyword>
<dbReference type="InterPro" id="IPR050484">
    <property type="entry name" value="Transf_Hexapept/Carb_Anhydrase"/>
</dbReference>
<dbReference type="EMBL" id="JABBXH010000009">
    <property type="protein sequence ID" value="NMP33473.1"/>
    <property type="molecule type" value="Genomic_DNA"/>
</dbReference>
<proteinExistence type="predicted"/>
<dbReference type="RefSeq" id="WP_169076792.1">
    <property type="nucleotide sequence ID" value="NZ_JABBXH010000009.1"/>
</dbReference>
<dbReference type="InterPro" id="IPR047324">
    <property type="entry name" value="LbH_gamma_CA-like"/>
</dbReference>